<dbReference type="RefSeq" id="WP_116236625.1">
    <property type="nucleotide sequence ID" value="NZ_QRDP01000004.1"/>
</dbReference>
<dbReference type="PANTHER" id="PTHR43767">
    <property type="entry name" value="LONG-CHAIN-FATTY-ACID--COA LIGASE"/>
    <property type="match status" value="1"/>
</dbReference>
<evidence type="ECO:0000259" key="6">
    <source>
        <dbReference type="Pfam" id="PF00501"/>
    </source>
</evidence>
<comment type="catalytic activity">
    <reaction evidence="3">
        <text>3-(methylsulfanyl)propanoate + ATP + CoA = 3-(methylsulfanyl)propanoyl-CoA + AMP + diphosphate</text>
        <dbReference type="Rhea" id="RHEA:43052"/>
        <dbReference type="ChEBI" id="CHEBI:30616"/>
        <dbReference type="ChEBI" id="CHEBI:33019"/>
        <dbReference type="ChEBI" id="CHEBI:49016"/>
        <dbReference type="ChEBI" id="CHEBI:57287"/>
        <dbReference type="ChEBI" id="CHEBI:82815"/>
        <dbReference type="ChEBI" id="CHEBI:456215"/>
        <dbReference type="EC" id="6.2.1.44"/>
    </reaction>
    <physiologicalReaction direction="left-to-right" evidence="3">
        <dbReference type="Rhea" id="RHEA:43053"/>
    </physiologicalReaction>
</comment>
<dbReference type="InterPro" id="IPR050237">
    <property type="entry name" value="ATP-dep_AMP-bd_enzyme"/>
</dbReference>
<dbReference type="GO" id="GO:0016877">
    <property type="term" value="F:ligase activity, forming carbon-sulfur bonds"/>
    <property type="evidence" value="ECO:0007669"/>
    <property type="project" value="UniProtKB-ARBA"/>
</dbReference>
<dbReference type="FunFam" id="3.30.300.30:FF:000008">
    <property type="entry name" value="2,3-dihydroxybenzoate-AMP ligase"/>
    <property type="match status" value="1"/>
</dbReference>
<dbReference type="InterPro" id="IPR025110">
    <property type="entry name" value="AMP-bd_C"/>
</dbReference>
<dbReference type="OrthoDB" id="9803968at2"/>
<evidence type="ECO:0000256" key="5">
    <source>
        <dbReference type="ARBA" id="ARBA00067668"/>
    </source>
</evidence>
<keyword evidence="2 8" id="KW-0436">Ligase</keyword>
<evidence type="ECO:0000313" key="9">
    <source>
        <dbReference type="Proteomes" id="UP000256310"/>
    </source>
</evidence>
<dbReference type="EMBL" id="QRDP01000004">
    <property type="protein sequence ID" value="RED17340.1"/>
    <property type="molecule type" value="Genomic_DNA"/>
</dbReference>
<name>A0A3D9FHS7_9SPHN</name>
<dbReference type="InterPro" id="IPR042099">
    <property type="entry name" value="ANL_N_sf"/>
</dbReference>
<dbReference type="InterPro" id="IPR045851">
    <property type="entry name" value="AMP-bd_C_sf"/>
</dbReference>
<dbReference type="Pfam" id="PF13193">
    <property type="entry name" value="AMP-binding_C"/>
    <property type="match status" value="1"/>
</dbReference>
<dbReference type="NCBIfam" id="NF004837">
    <property type="entry name" value="PRK06187.1"/>
    <property type="match status" value="1"/>
</dbReference>
<dbReference type="Pfam" id="PF00501">
    <property type="entry name" value="AMP-binding"/>
    <property type="match status" value="1"/>
</dbReference>
<sequence>MIDHDTIRFMGHIPEAQRRARPDSLALKSGARESSYRELADQVGMTMAALARESVEPGDRIAWIGANGTEWFEAFFAVIGLRACFMPLNIRLNPAEIAYMLEDSGTRLLLVGPGESALADAAVSRLKTPPRMVTLGFDHPEHDRLALTGDQRAPAEFRADDDIFQLYTSGTTGRPKGVRLTNGNYEAFLRYSPRVEGFDYESHETVLIVMPLFHVAGTNVSLAGLAHGCRVIVEPAFDPARVLQLIEQESVAQVFLAPTLIRMLLEAPGIDGADLSSLRTVGYGASPIPESLLAAAQARMGCQFTQYYGMTESSGSGTYLAPRDHRPELLRSCGKSWPGVEAKIMRPDGCDAEVGEVGEIVISGPTVSPGYWRRDEATAETIRYGWLHTGDAGYADENGYLFVHDRIKDMVVSGGENVYPAEVENAIASCPGVSDVAVIAVPSERWGEEVRAVIVPVAGMTVEADAVIAWAKDRIAGYKVPKSIEFVAELPRNASGKVLRRELRDRHWQDMDRTVG</sequence>
<dbReference type="EC" id="6.2.1.44" evidence="4"/>
<evidence type="ECO:0000256" key="2">
    <source>
        <dbReference type="ARBA" id="ARBA00022598"/>
    </source>
</evidence>
<evidence type="ECO:0000256" key="3">
    <source>
        <dbReference type="ARBA" id="ARBA00051915"/>
    </source>
</evidence>
<organism evidence="8 9">
    <name type="scientific">Parasphingopyxis lamellibrachiae</name>
    <dbReference type="NCBI Taxonomy" id="680125"/>
    <lineage>
        <taxon>Bacteria</taxon>
        <taxon>Pseudomonadati</taxon>
        <taxon>Pseudomonadota</taxon>
        <taxon>Alphaproteobacteria</taxon>
        <taxon>Sphingomonadales</taxon>
        <taxon>Sphingomonadaceae</taxon>
        <taxon>Parasphingopyxis</taxon>
    </lineage>
</organism>
<comment type="similarity">
    <text evidence="1">Belongs to the ATP-dependent AMP-binding enzyme family.</text>
</comment>
<dbReference type="Proteomes" id="UP000256310">
    <property type="component" value="Unassembled WGS sequence"/>
</dbReference>
<dbReference type="PANTHER" id="PTHR43767:SF7">
    <property type="entry name" value="MEDIUM_LONG-CHAIN-FATTY-ACID--COA LIGASE FADD8"/>
    <property type="match status" value="1"/>
</dbReference>
<keyword evidence="9" id="KW-1185">Reference proteome</keyword>
<evidence type="ECO:0000256" key="1">
    <source>
        <dbReference type="ARBA" id="ARBA00006432"/>
    </source>
</evidence>
<accession>A0A3D9FHS7</accession>
<reference evidence="8 9" key="1">
    <citation type="submission" date="2018-07" db="EMBL/GenBank/DDBJ databases">
        <title>Genomic Encyclopedia of Type Strains, Phase IV (KMG-IV): sequencing the most valuable type-strain genomes for metagenomic binning, comparative biology and taxonomic classification.</title>
        <authorList>
            <person name="Goeker M."/>
        </authorList>
    </citation>
    <scope>NUCLEOTIDE SEQUENCE [LARGE SCALE GENOMIC DNA]</scope>
    <source>
        <strain evidence="8 9">DSM 26725</strain>
    </source>
</reference>
<comment type="caution">
    <text evidence="8">The sequence shown here is derived from an EMBL/GenBank/DDBJ whole genome shotgun (WGS) entry which is preliminary data.</text>
</comment>
<dbReference type="SUPFAM" id="SSF56801">
    <property type="entry name" value="Acetyl-CoA synthetase-like"/>
    <property type="match status" value="1"/>
</dbReference>
<evidence type="ECO:0000256" key="4">
    <source>
        <dbReference type="ARBA" id="ARBA00066616"/>
    </source>
</evidence>
<feature type="domain" description="AMP-binding enzyme C-terminal" evidence="7">
    <location>
        <begin position="422"/>
        <end position="497"/>
    </location>
</feature>
<protein>
    <recommendedName>
        <fullName evidence="5">3-methylmercaptopropionyl-CoA ligase</fullName>
        <ecNumber evidence="4">6.2.1.44</ecNumber>
    </recommendedName>
</protein>
<feature type="domain" description="AMP-dependent synthetase/ligase" evidence="6">
    <location>
        <begin position="16"/>
        <end position="372"/>
    </location>
</feature>
<proteinExistence type="inferred from homology"/>
<gene>
    <name evidence="8" type="ORF">DFR46_2386</name>
</gene>
<dbReference type="AlphaFoldDB" id="A0A3D9FHS7"/>
<dbReference type="Gene3D" id="3.40.50.12780">
    <property type="entry name" value="N-terminal domain of ligase-like"/>
    <property type="match status" value="1"/>
</dbReference>
<dbReference type="Gene3D" id="3.30.300.30">
    <property type="match status" value="1"/>
</dbReference>
<evidence type="ECO:0000259" key="7">
    <source>
        <dbReference type="Pfam" id="PF13193"/>
    </source>
</evidence>
<evidence type="ECO:0000313" key="8">
    <source>
        <dbReference type="EMBL" id="RED17340.1"/>
    </source>
</evidence>
<dbReference type="InterPro" id="IPR000873">
    <property type="entry name" value="AMP-dep_synth/lig_dom"/>
</dbReference>